<protein>
    <submittedName>
        <fullName evidence="1">Uncharacterized protein</fullName>
    </submittedName>
</protein>
<organism evidence="1 2">
    <name type="scientific">Pseudoalteromonas gelatinilytica</name>
    <dbReference type="NCBI Taxonomy" id="1703256"/>
    <lineage>
        <taxon>Bacteria</taxon>
        <taxon>Pseudomonadati</taxon>
        <taxon>Pseudomonadota</taxon>
        <taxon>Gammaproteobacteria</taxon>
        <taxon>Alteromonadales</taxon>
        <taxon>Pseudoalteromonadaceae</taxon>
        <taxon>Pseudoalteromonas</taxon>
    </lineage>
</organism>
<reference evidence="2" key="1">
    <citation type="journal article" date="2019" name="Int. J. Syst. Evol. Microbiol.">
        <title>The Global Catalogue of Microorganisms (GCM) 10K type strain sequencing project: providing services to taxonomists for standard genome sequencing and annotation.</title>
        <authorList>
            <consortium name="The Broad Institute Genomics Platform"/>
            <consortium name="The Broad Institute Genome Sequencing Center for Infectious Disease"/>
            <person name="Wu L."/>
            <person name="Ma J."/>
        </authorList>
    </citation>
    <scope>NUCLEOTIDE SEQUENCE [LARGE SCALE GENOMIC DNA]</scope>
    <source>
        <strain evidence="2">CGMCC 1.15394</strain>
    </source>
</reference>
<evidence type="ECO:0000313" key="2">
    <source>
        <dbReference type="Proteomes" id="UP000638462"/>
    </source>
</evidence>
<evidence type="ECO:0000313" key="1">
    <source>
        <dbReference type="EMBL" id="GGE79842.1"/>
    </source>
</evidence>
<dbReference type="EMBL" id="BMIT01000001">
    <property type="protein sequence ID" value="GGE79842.1"/>
    <property type="molecule type" value="Genomic_DNA"/>
</dbReference>
<name>A0ABQ1T2B8_9GAMM</name>
<proteinExistence type="predicted"/>
<dbReference type="Proteomes" id="UP000638462">
    <property type="component" value="Unassembled WGS sequence"/>
</dbReference>
<gene>
    <name evidence="1" type="ORF">GCM10008027_00640</name>
</gene>
<keyword evidence="2" id="KW-1185">Reference proteome</keyword>
<sequence length="103" mass="11912">MKSKPLKGSYMCFLNEELGRAIAITQHSIDAQNLTSKNLYKLNWYRMFDYQLDHLHPAEKDALARIAKILAELALETQVYDSRKTNLHQLIIALDECDSNQET</sequence>
<comment type="caution">
    <text evidence="1">The sequence shown here is derived from an EMBL/GenBank/DDBJ whole genome shotgun (WGS) entry which is preliminary data.</text>
</comment>
<dbReference type="RefSeq" id="WP_036967283.1">
    <property type="nucleotide sequence ID" value="NZ_BMIT01000001.1"/>
</dbReference>
<accession>A0ABQ1T2B8</accession>